<dbReference type="InterPro" id="IPR009920">
    <property type="entry name" value="HEPPP_synth_su1"/>
</dbReference>
<dbReference type="RefSeq" id="WP_085493678.1">
    <property type="nucleotide sequence ID" value="NZ_FXAZ01000001.1"/>
</dbReference>
<dbReference type="Proteomes" id="UP000193834">
    <property type="component" value="Unassembled WGS sequence"/>
</dbReference>
<sequence>MKGYRIPQLVHFYASHDMIQAHTKLPELASARVGLLCAFMSRSHQAKLGRLPEIVTSLVQLALDTHDTVELASEHGDDRNMRSRQLKVLAGDYFSSRFYHLLAQAGQIDAIYLLSRAVCEVNRMKMTMVDKMKQFKMTAESYMLERTKLKQCVFQAWDTGMRAQDAELWGKALHDLSHLEVVEQEIKKTESHSSFDGSYAYWRILQEGTSEEQALLKDRAWDESIWKELITKYQVQSALESMLEQASKQVGDVLNQCKRQLQLDVEVIENEVPSLST</sequence>
<organism evidence="1 2">
    <name type="scientific">Paenibacillus aquistagni</name>
    <dbReference type="NCBI Taxonomy" id="1852522"/>
    <lineage>
        <taxon>Bacteria</taxon>
        <taxon>Bacillati</taxon>
        <taxon>Bacillota</taxon>
        <taxon>Bacilli</taxon>
        <taxon>Bacillales</taxon>
        <taxon>Paenibacillaceae</taxon>
        <taxon>Paenibacillus</taxon>
    </lineage>
</organism>
<evidence type="ECO:0000313" key="2">
    <source>
        <dbReference type="Proteomes" id="UP000193834"/>
    </source>
</evidence>
<accession>A0A1X7JFT0</accession>
<reference evidence="1 2" key="1">
    <citation type="submission" date="2017-04" db="EMBL/GenBank/DDBJ databases">
        <authorList>
            <person name="Afonso C.L."/>
            <person name="Miller P.J."/>
            <person name="Scott M.A."/>
            <person name="Spackman E."/>
            <person name="Goraichik I."/>
            <person name="Dimitrov K.M."/>
            <person name="Suarez D.L."/>
            <person name="Swayne D.E."/>
        </authorList>
    </citation>
    <scope>NUCLEOTIDE SEQUENCE [LARGE SCALE GENOMIC DNA]</scope>
    <source>
        <strain evidence="1 2">11</strain>
    </source>
</reference>
<gene>
    <name evidence="1" type="ORF">SAMN06295960_1547</name>
</gene>
<dbReference type="Gene3D" id="1.20.120.1450">
    <property type="match status" value="1"/>
</dbReference>
<dbReference type="OrthoDB" id="2417886at2"/>
<evidence type="ECO:0000313" key="1">
    <source>
        <dbReference type="EMBL" id="SMG26859.1"/>
    </source>
</evidence>
<name>A0A1X7JFT0_9BACL</name>
<keyword evidence="2" id="KW-1185">Reference proteome</keyword>
<dbReference type="AlphaFoldDB" id="A0A1X7JFT0"/>
<dbReference type="Pfam" id="PF07307">
    <property type="entry name" value="HEPPP_synt_1"/>
    <property type="match status" value="1"/>
</dbReference>
<dbReference type="EMBL" id="FXAZ01000001">
    <property type="protein sequence ID" value="SMG26859.1"/>
    <property type="molecule type" value="Genomic_DNA"/>
</dbReference>
<dbReference type="GO" id="GO:0009234">
    <property type="term" value="P:menaquinone biosynthetic process"/>
    <property type="evidence" value="ECO:0007669"/>
    <property type="project" value="InterPro"/>
</dbReference>
<proteinExistence type="predicted"/>
<protein>
    <submittedName>
        <fullName evidence="1">Heptaprenyl diphosphate synthase</fullName>
    </submittedName>
</protein>
<dbReference type="STRING" id="1852522.SAMN06295960_1547"/>